<keyword evidence="3" id="KW-1185">Reference proteome</keyword>
<gene>
    <name evidence="2" type="ORF">PCOR1329_LOCUS25828</name>
</gene>
<protein>
    <submittedName>
        <fullName evidence="2">Uncharacterized protein</fullName>
    </submittedName>
</protein>
<organism evidence="2 3">
    <name type="scientific">Prorocentrum cordatum</name>
    <dbReference type="NCBI Taxonomy" id="2364126"/>
    <lineage>
        <taxon>Eukaryota</taxon>
        <taxon>Sar</taxon>
        <taxon>Alveolata</taxon>
        <taxon>Dinophyceae</taxon>
        <taxon>Prorocentrales</taxon>
        <taxon>Prorocentraceae</taxon>
        <taxon>Prorocentrum</taxon>
    </lineage>
</organism>
<accession>A0ABN9S213</accession>
<feature type="region of interest" description="Disordered" evidence="1">
    <location>
        <begin position="401"/>
        <end position="451"/>
    </location>
</feature>
<reference evidence="2" key="1">
    <citation type="submission" date="2023-10" db="EMBL/GenBank/DDBJ databases">
        <authorList>
            <person name="Chen Y."/>
            <person name="Shah S."/>
            <person name="Dougan E. K."/>
            <person name="Thang M."/>
            <person name="Chan C."/>
        </authorList>
    </citation>
    <scope>NUCLEOTIDE SEQUENCE [LARGE SCALE GENOMIC DNA]</scope>
</reference>
<evidence type="ECO:0000313" key="2">
    <source>
        <dbReference type="EMBL" id="CAK0825785.1"/>
    </source>
</evidence>
<feature type="region of interest" description="Disordered" evidence="1">
    <location>
        <begin position="1"/>
        <end position="108"/>
    </location>
</feature>
<dbReference type="EMBL" id="CAUYUJ010009080">
    <property type="protein sequence ID" value="CAK0825785.1"/>
    <property type="molecule type" value="Genomic_DNA"/>
</dbReference>
<dbReference type="Proteomes" id="UP001189429">
    <property type="component" value="Unassembled WGS sequence"/>
</dbReference>
<evidence type="ECO:0000313" key="3">
    <source>
        <dbReference type="Proteomes" id="UP001189429"/>
    </source>
</evidence>
<feature type="compositionally biased region" description="Low complexity" evidence="1">
    <location>
        <begin position="54"/>
        <end position="76"/>
    </location>
</feature>
<proteinExistence type="predicted"/>
<name>A0ABN9S213_9DINO</name>
<evidence type="ECO:0000256" key="1">
    <source>
        <dbReference type="SAM" id="MobiDB-lite"/>
    </source>
</evidence>
<sequence>MRDISSLATATEVPKRPSPGRQTCHLERESDIVRSTNGTHVPFPGSLQPRAEEGAGAAAVARASAQPSASPTARATVQRLGAPRARAGGSTSQHRLRPGAQRPPPSRRTAQLKIWYRAWCGSKKSLGAWSACKHGGAWKTVALAPDVDTSFACNTRHYSRLPAPRGVAGPPGTNSGEHDRDQSKMEMQNFITLSETAVNSTIDTRYCKKLDAVCHTSETSLLVQVTTQSAKVTKLEASLQIQLGKLDSHSKSYAQGPKVVQELYGRLATAGKQHQYLVSQLPGMAESAADSAPPRLCIKDVVEARATSFLSLTLTFFYLAAKTGRFLVVSKESSMTPQGGLGSCRTDMLIHVAVRLRCRDTFSIDDYVVSAYYKTSSRSGHMNCALAAPKAAFAASAATPTRAPSAPAAGGVGVSGARERARARAKGGQPGERTRQHPLAVAPRQALERWR</sequence>
<comment type="caution">
    <text evidence="2">The sequence shown here is derived from an EMBL/GenBank/DDBJ whole genome shotgun (WGS) entry which is preliminary data.</text>
</comment>